<proteinExistence type="predicted"/>
<dbReference type="HOGENOM" id="CLU_028913_0_1_1"/>
<gene>
    <name evidence="1" type="ORF">RirG_189490</name>
</gene>
<dbReference type="AlphaFoldDB" id="A0A015IYC0"/>
<evidence type="ECO:0008006" key="3">
    <source>
        <dbReference type="Google" id="ProtNLM"/>
    </source>
</evidence>
<comment type="caution">
    <text evidence="1">The sequence shown here is derived from an EMBL/GenBank/DDBJ whole genome shotgun (WGS) entry which is preliminary data.</text>
</comment>
<evidence type="ECO:0000313" key="1">
    <source>
        <dbReference type="EMBL" id="EXX59395.1"/>
    </source>
</evidence>
<accession>A0A015IYC0</accession>
<sequence>MTCKLTTLPFDCLHEIIEYFEKDRITLHSCLLVNRLLCEISVKILWRDIKDISSYKTSSLSFFNTIIACLPNESKELIFNNEIFISKPTLQSPLFNYAKFCKKLSITDISKIINYSLGNELTINQINIEDKKYLITNEVIKMFMNQASLKILTYCYCPLKNNYSFSCLPGIRNLSEFQCNSNLSSDFFHQLSQICHNLQSISISFENDISNKLKELISLQNNLKSLTLRVRSGTSWKKIIPSLTKNSNKLTKLHLHSENNDNLPLSFISLFTNLQEFKFSFLSYFVSYINIKDFEKLQHINFPKLQTLKIPYQCPKPEYLMKFLEINGKNLRRVYICEGICEGIFNTVFNPKGLNKNLILSIANFCPNLERLSVRINSGESYNTLETIFNNCQYLEFISVWCGKKDMTGILFDIVATYSSKYFCELVLYNSNLYLINSKDLELFLISWKNRKPKKLLTLVIIRNTTIDEYEEYKGNIINDENNEDSHDELSNRDQNLKIIEEYKKLDIIKFRIENIKEEEESEYYFY</sequence>
<evidence type="ECO:0000313" key="2">
    <source>
        <dbReference type="Proteomes" id="UP000022910"/>
    </source>
</evidence>
<organism evidence="1 2">
    <name type="scientific">Rhizophagus irregularis (strain DAOM 197198w)</name>
    <name type="common">Glomus intraradices</name>
    <dbReference type="NCBI Taxonomy" id="1432141"/>
    <lineage>
        <taxon>Eukaryota</taxon>
        <taxon>Fungi</taxon>
        <taxon>Fungi incertae sedis</taxon>
        <taxon>Mucoromycota</taxon>
        <taxon>Glomeromycotina</taxon>
        <taxon>Glomeromycetes</taxon>
        <taxon>Glomerales</taxon>
        <taxon>Glomeraceae</taxon>
        <taxon>Rhizophagus</taxon>
    </lineage>
</organism>
<reference evidence="1 2" key="1">
    <citation type="submission" date="2014-02" db="EMBL/GenBank/DDBJ databases">
        <title>Single nucleus genome sequencing reveals high similarity among nuclei of an endomycorrhizal fungus.</title>
        <authorList>
            <person name="Lin K."/>
            <person name="Geurts R."/>
            <person name="Zhang Z."/>
            <person name="Limpens E."/>
            <person name="Saunders D.G."/>
            <person name="Mu D."/>
            <person name="Pang E."/>
            <person name="Cao H."/>
            <person name="Cha H."/>
            <person name="Lin T."/>
            <person name="Zhou Q."/>
            <person name="Shang Y."/>
            <person name="Li Y."/>
            <person name="Ivanov S."/>
            <person name="Sharma T."/>
            <person name="Velzen R.V."/>
            <person name="Ruijter N.D."/>
            <person name="Aanen D.K."/>
            <person name="Win J."/>
            <person name="Kamoun S."/>
            <person name="Bisseling T."/>
            <person name="Huang S."/>
        </authorList>
    </citation>
    <scope>NUCLEOTIDE SEQUENCE [LARGE SCALE GENOMIC DNA]</scope>
    <source>
        <strain evidence="2">DAOM197198w</strain>
    </source>
</reference>
<protein>
    <recommendedName>
        <fullName evidence="3">F-box domain-containing protein</fullName>
    </recommendedName>
</protein>
<dbReference type="Proteomes" id="UP000022910">
    <property type="component" value="Unassembled WGS sequence"/>
</dbReference>
<dbReference type="OrthoDB" id="2316528at2759"/>
<dbReference type="Gene3D" id="3.80.10.10">
    <property type="entry name" value="Ribonuclease Inhibitor"/>
    <property type="match status" value="2"/>
</dbReference>
<name>A0A015IYC0_RHIIW</name>
<dbReference type="InterPro" id="IPR032675">
    <property type="entry name" value="LRR_dom_sf"/>
</dbReference>
<dbReference type="SUPFAM" id="SSF52047">
    <property type="entry name" value="RNI-like"/>
    <property type="match status" value="1"/>
</dbReference>
<keyword evidence="2" id="KW-1185">Reference proteome</keyword>
<dbReference type="EMBL" id="JEMT01026489">
    <property type="protein sequence ID" value="EXX59395.1"/>
    <property type="molecule type" value="Genomic_DNA"/>
</dbReference>